<sequence length="94" mass="10450">MIGVYATCQVKSGKESEFENLVQQFIAESRTHQGCQSYDCGAVANKANTYCFIERWASQAELDAHLASPFFQQNAPKLVAMLENGLDINVVNFI</sequence>
<comment type="caution">
    <text evidence="2">The sequence shown here is derived from an EMBL/GenBank/DDBJ whole genome shotgun (WGS) entry which is preliminary data.</text>
</comment>
<gene>
    <name evidence="2" type="ORF">BKL49_10710</name>
</gene>
<dbReference type="InterPro" id="IPR050744">
    <property type="entry name" value="AI-2_Isomerase_LsrG"/>
</dbReference>
<dbReference type="OrthoDB" id="9812192at2"/>
<evidence type="ECO:0000313" key="2">
    <source>
        <dbReference type="EMBL" id="OOF56342.1"/>
    </source>
</evidence>
<dbReference type="STRING" id="1907939.BKL49_10710"/>
<protein>
    <submittedName>
        <fullName evidence="2">Antibiotic biosynthesis monooxygenase</fullName>
    </submittedName>
</protein>
<name>A0A1V3JJ63_9PAST</name>
<dbReference type="RefSeq" id="WP_077425334.1">
    <property type="nucleotide sequence ID" value="NZ_MLHQ01000031.1"/>
</dbReference>
<dbReference type="Pfam" id="PF03992">
    <property type="entry name" value="ABM"/>
    <property type="match status" value="1"/>
</dbReference>
<dbReference type="Gene3D" id="3.30.70.100">
    <property type="match status" value="1"/>
</dbReference>
<dbReference type="PROSITE" id="PS51725">
    <property type="entry name" value="ABM"/>
    <property type="match status" value="1"/>
</dbReference>
<keyword evidence="2" id="KW-0560">Oxidoreductase</keyword>
<dbReference type="Proteomes" id="UP000188602">
    <property type="component" value="Unassembled WGS sequence"/>
</dbReference>
<organism evidence="2 3">
    <name type="scientific">Rodentibacter myodis</name>
    <dbReference type="NCBI Taxonomy" id="1907939"/>
    <lineage>
        <taxon>Bacteria</taxon>
        <taxon>Pseudomonadati</taxon>
        <taxon>Pseudomonadota</taxon>
        <taxon>Gammaproteobacteria</taxon>
        <taxon>Pasteurellales</taxon>
        <taxon>Pasteurellaceae</taxon>
        <taxon>Rodentibacter</taxon>
    </lineage>
</organism>
<evidence type="ECO:0000313" key="3">
    <source>
        <dbReference type="Proteomes" id="UP000188602"/>
    </source>
</evidence>
<dbReference type="InterPro" id="IPR007138">
    <property type="entry name" value="ABM_dom"/>
</dbReference>
<dbReference type="GO" id="GO:0004497">
    <property type="term" value="F:monooxygenase activity"/>
    <property type="evidence" value="ECO:0007669"/>
    <property type="project" value="UniProtKB-KW"/>
</dbReference>
<keyword evidence="2" id="KW-0503">Monooxygenase</keyword>
<dbReference type="PANTHER" id="PTHR33336:SF15">
    <property type="entry name" value="ABM DOMAIN-CONTAINING PROTEIN"/>
    <property type="match status" value="1"/>
</dbReference>
<dbReference type="PANTHER" id="PTHR33336">
    <property type="entry name" value="QUINOL MONOOXYGENASE YGIN-RELATED"/>
    <property type="match status" value="1"/>
</dbReference>
<feature type="domain" description="ABM" evidence="1">
    <location>
        <begin position="2"/>
        <end position="91"/>
    </location>
</feature>
<dbReference type="SUPFAM" id="SSF54909">
    <property type="entry name" value="Dimeric alpha+beta barrel"/>
    <property type="match status" value="1"/>
</dbReference>
<evidence type="ECO:0000259" key="1">
    <source>
        <dbReference type="PROSITE" id="PS51725"/>
    </source>
</evidence>
<reference evidence="2 3" key="1">
    <citation type="submission" date="2016-10" db="EMBL/GenBank/DDBJ databases">
        <title>Rodentibacter gen. nov. and new species.</title>
        <authorList>
            <person name="Christensen H."/>
        </authorList>
    </citation>
    <scope>NUCLEOTIDE SEQUENCE [LARGE SCALE GENOMIC DNA]</scope>
    <source>
        <strain evidence="2 3">Ac151</strain>
    </source>
</reference>
<proteinExistence type="predicted"/>
<keyword evidence="3" id="KW-1185">Reference proteome</keyword>
<dbReference type="EMBL" id="MLHQ01000031">
    <property type="protein sequence ID" value="OOF56342.1"/>
    <property type="molecule type" value="Genomic_DNA"/>
</dbReference>
<dbReference type="InterPro" id="IPR011008">
    <property type="entry name" value="Dimeric_a/b-barrel"/>
</dbReference>
<accession>A0A1V3JJ63</accession>
<dbReference type="AlphaFoldDB" id="A0A1V3JJ63"/>